<organism evidence="1 2">
    <name type="scientific">Planobispora siamensis</name>
    <dbReference type="NCBI Taxonomy" id="936338"/>
    <lineage>
        <taxon>Bacteria</taxon>
        <taxon>Bacillati</taxon>
        <taxon>Actinomycetota</taxon>
        <taxon>Actinomycetes</taxon>
        <taxon>Streptosporangiales</taxon>
        <taxon>Streptosporangiaceae</taxon>
        <taxon>Planobispora</taxon>
    </lineage>
</organism>
<dbReference type="EMBL" id="BOOJ01000027">
    <property type="protein sequence ID" value="GIH92558.1"/>
    <property type="molecule type" value="Genomic_DNA"/>
</dbReference>
<accession>A0A8J3SE77</accession>
<dbReference type="AlphaFoldDB" id="A0A8J3SE77"/>
<proteinExistence type="predicted"/>
<gene>
    <name evidence="1" type="ORF">Psi01_31880</name>
</gene>
<keyword evidence="2" id="KW-1185">Reference proteome</keyword>
<reference evidence="1 2" key="1">
    <citation type="submission" date="2021-01" db="EMBL/GenBank/DDBJ databases">
        <title>Whole genome shotgun sequence of Planobispora siamensis NBRC 107568.</title>
        <authorList>
            <person name="Komaki H."/>
            <person name="Tamura T."/>
        </authorList>
    </citation>
    <scope>NUCLEOTIDE SEQUENCE [LARGE SCALE GENOMIC DNA]</scope>
    <source>
        <strain evidence="1 2">NBRC 107568</strain>
    </source>
</reference>
<sequence>MASTPPREASAAAAWTMRLRRWCWLLVRAPVDVVSLCTPGTPLIVDGPAVLGADVPAGRRVAGASVVACGMRIRTRYLIS</sequence>
<evidence type="ECO:0000313" key="1">
    <source>
        <dbReference type="EMBL" id="GIH92558.1"/>
    </source>
</evidence>
<protein>
    <submittedName>
        <fullName evidence="1">Uncharacterized protein</fullName>
    </submittedName>
</protein>
<comment type="caution">
    <text evidence="1">The sequence shown here is derived from an EMBL/GenBank/DDBJ whole genome shotgun (WGS) entry which is preliminary data.</text>
</comment>
<name>A0A8J3SE77_9ACTN</name>
<dbReference type="Proteomes" id="UP000619788">
    <property type="component" value="Unassembled WGS sequence"/>
</dbReference>
<evidence type="ECO:0000313" key="2">
    <source>
        <dbReference type="Proteomes" id="UP000619788"/>
    </source>
</evidence>